<sequence>MKKRNGLIAVALGFSLLGCTGRPAKSKGIALSIADTLSWSYPDLMPIDSANKMLGSYLNSINYQSNDTDIQSVIFDARLLRNYLNTIFDSGNITNVKMMFAHKLSYINSGHMNQPAGYHSNALTIIIAAYDSSGNYRFYPGNYVIDKGLACPTNCPPTGSASSSLLPSIQH</sequence>
<name>A0A495IVB8_9SPHI</name>
<accession>A0A495IVB8</accession>
<dbReference type="RefSeq" id="WP_121196518.1">
    <property type="nucleotide sequence ID" value="NZ_RBKU01000001.1"/>
</dbReference>
<dbReference type="AlphaFoldDB" id="A0A495IVB8"/>
<gene>
    <name evidence="1" type="ORF">BDD43_0827</name>
</gene>
<dbReference type="OrthoDB" id="676815at2"/>
<proteinExistence type="predicted"/>
<organism evidence="1 2">
    <name type="scientific">Mucilaginibacter gracilis</name>
    <dbReference type="NCBI Taxonomy" id="423350"/>
    <lineage>
        <taxon>Bacteria</taxon>
        <taxon>Pseudomonadati</taxon>
        <taxon>Bacteroidota</taxon>
        <taxon>Sphingobacteriia</taxon>
        <taxon>Sphingobacteriales</taxon>
        <taxon>Sphingobacteriaceae</taxon>
        <taxon>Mucilaginibacter</taxon>
    </lineage>
</organism>
<protein>
    <submittedName>
        <fullName evidence="1">Uncharacterized protein</fullName>
    </submittedName>
</protein>
<dbReference type="Proteomes" id="UP000268007">
    <property type="component" value="Unassembled WGS sequence"/>
</dbReference>
<keyword evidence="2" id="KW-1185">Reference proteome</keyword>
<dbReference type="PROSITE" id="PS51257">
    <property type="entry name" value="PROKAR_LIPOPROTEIN"/>
    <property type="match status" value="1"/>
</dbReference>
<evidence type="ECO:0000313" key="1">
    <source>
        <dbReference type="EMBL" id="RKR80695.1"/>
    </source>
</evidence>
<dbReference type="EMBL" id="RBKU01000001">
    <property type="protein sequence ID" value="RKR80695.1"/>
    <property type="molecule type" value="Genomic_DNA"/>
</dbReference>
<evidence type="ECO:0000313" key="2">
    <source>
        <dbReference type="Proteomes" id="UP000268007"/>
    </source>
</evidence>
<comment type="caution">
    <text evidence="1">The sequence shown here is derived from an EMBL/GenBank/DDBJ whole genome shotgun (WGS) entry which is preliminary data.</text>
</comment>
<reference evidence="1 2" key="1">
    <citation type="submission" date="2018-10" db="EMBL/GenBank/DDBJ databases">
        <title>Genomic Encyclopedia of Archaeal and Bacterial Type Strains, Phase II (KMG-II): from individual species to whole genera.</title>
        <authorList>
            <person name="Goeker M."/>
        </authorList>
    </citation>
    <scope>NUCLEOTIDE SEQUENCE [LARGE SCALE GENOMIC DNA]</scope>
    <source>
        <strain evidence="1 2">DSM 18602</strain>
    </source>
</reference>